<name>A0AAD4IUQ2_PERFH</name>
<keyword evidence="8" id="KW-0508">mRNA splicing</keyword>
<keyword evidence="2" id="KW-0150">Chloroplast</keyword>
<sequence>MAVMPSCQLYPQNAFLMDSLQSSACKFHVRKPLNFFNCSPFIPARKQFFCAIHHSSNSNFRPRKNTRKRFNLLQKSNGGIGFACEELSSQPSHSSRSRVISSRSSWLDSWNVSAKPNEGRRPQAVANYRNRGDVSSSDAEEGTSTSSGGSTMERIVEKLKKFGYMDDVSEDNDSKNVIEKGSVEDIFYVEEGLLPNTRGGFSKQFPFGDESVSGRGNGEVRFPWEKNNPSEQRGSVDSRKNRSLAEMTLPQSELDRLRNLALRVKNKTRVGGAGVTQQVVEMIHEKWKSSEVVRLKIEGPPALNMRRVHDILERKTGGLVIWRSGTSVSLYRGVTYEDPALKLKKRVFKRHETSQKSPSTTEKTGQDSSSFSSLAKKDAIQTEPVSMEKRIFKRHETSQKSPSTTEKIGQDSSSFSSLANKDTAQAEPGIMKPDDTNPETSSEVRYEDEVDKLLDSLGPRYADWPGDGPLPVDADLLPGVVPGYKPPFRLLPYGVRSTLSVKEATALRRLARVLPPHFALGRSRQQQGLAAAMVKLWERSSIAKISLKRGVQLTTSERMAEDLKRLTGGMLLSRNKDFLVYYRGKDFLSPDVAEALLEKERLANALQDEEEQARLRASSWVKPSVEETDESGIAGTLKESLDADTRWAKQLDDKEKEKVMREADLLRHGSLVRKLENKLAYAERRLRRAERALSKVEESLYPADSAEDPESLTDEERFMFRKLGLRMKAFLLLGRRGVFGGTVENMHLHWKYRELVKILVKAPNIEEVKNIALALEAESGGVLVSVDKISKGYAIIVFRGRDYKRPPLLRPKNLLTKRKALARSIEIQRSQALLNHISTLRTRANQLTSEIEQMAAVKEQGDEKLYNKLELAYPTEDDSEEEGDDDFLDTSDGENDMVDENNDSIRDVHSETSFPYDFQEEGDTESADPLSAEMFSNAGEKERTMGAHRVGTRLVEGEQHTQV</sequence>
<keyword evidence="3" id="KW-0934">Plastid</keyword>
<evidence type="ECO:0000256" key="4">
    <source>
        <dbReference type="ARBA" id="ARBA00022664"/>
    </source>
</evidence>
<comment type="subcellular location">
    <subcellularLocation>
        <location evidence="1">Plastid</location>
        <location evidence="1">Chloroplast</location>
    </subcellularLocation>
</comment>
<accession>A0AAD4IUQ2</accession>
<evidence type="ECO:0000256" key="11">
    <source>
        <dbReference type="SAM" id="Coils"/>
    </source>
</evidence>
<dbReference type="GO" id="GO:0000373">
    <property type="term" value="P:Group II intron splicing"/>
    <property type="evidence" value="ECO:0007669"/>
    <property type="project" value="UniProtKB-ARBA"/>
</dbReference>
<evidence type="ECO:0000256" key="3">
    <source>
        <dbReference type="ARBA" id="ARBA00022640"/>
    </source>
</evidence>
<feature type="domain" description="CRM" evidence="13">
    <location>
        <begin position="247"/>
        <end position="343"/>
    </location>
</feature>
<evidence type="ECO:0000256" key="2">
    <source>
        <dbReference type="ARBA" id="ARBA00022528"/>
    </source>
</evidence>
<feature type="region of interest" description="Disordered" evidence="12">
    <location>
        <begin position="111"/>
        <end position="152"/>
    </location>
</feature>
<feature type="compositionally biased region" description="Polar residues" evidence="12">
    <location>
        <begin position="355"/>
        <end position="373"/>
    </location>
</feature>
<evidence type="ECO:0000256" key="10">
    <source>
        <dbReference type="PROSITE-ProRule" id="PRU00626"/>
    </source>
</evidence>
<evidence type="ECO:0000256" key="5">
    <source>
        <dbReference type="ARBA" id="ARBA00022737"/>
    </source>
</evidence>
<evidence type="ECO:0000256" key="8">
    <source>
        <dbReference type="ARBA" id="ARBA00023187"/>
    </source>
</evidence>
<gene>
    <name evidence="14" type="ORF">C2S53_011744</name>
</gene>
<comment type="caution">
    <text evidence="14">The sequence shown here is derived from an EMBL/GenBank/DDBJ whole genome shotgun (WGS) entry which is preliminary data.</text>
</comment>
<feature type="compositionally biased region" description="Polar residues" evidence="12">
    <location>
        <begin position="399"/>
        <end position="423"/>
    </location>
</feature>
<keyword evidence="6 10" id="KW-0694">RNA-binding</keyword>
<dbReference type="FunFam" id="3.30.110.60:FF:000003">
    <property type="entry name" value="CRM-domain containing factor CFM3B, chloroplastic"/>
    <property type="match status" value="1"/>
</dbReference>
<keyword evidence="15" id="KW-1185">Reference proteome</keyword>
<feature type="domain" description="CRM" evidence="13">
    <location>
        <begin position="710"/>
        <end position="810"/>
    </location>
</feature>
<evidence type="ECO:0000313" key="15">
    <source>
        <dbReference type="Proteomes" id="UP001190926"/>
    </source>
</evidence>
<dbReference type="GO" id="GO:1990904">
    <property type="term" value="C:ribonucleoprotein complex"/>
    <property type="evidence" value="ECO:0007669"/>
    <property type="project" value="UniProtKB-KW"/>
</dbReference>
<keyword evidence="11" id="KW-0175">Coiled coil</keyword>
<dbReference type="GO" id="GO:0009507">
    <property type="term" value="C:chloroplast"/>
    <property type="evidence" value="ECO:0007669"/>
    <property type="project" value="UniProtKB-SubCell"/>
</dbReference>
<dbReference type="PANTHER" id="PTHR31846:SF19">
    <property type="entry name" value="CRM-DOMAIN CONTAINING FACTOR CFM3A, CHLOROPLASTIC_MITOCHONDRIAL"/>
    <property type="match status" value="1"/>
</dbReference>
<dbReference type="GO" id="GO:0003729">
    <property type="term" value="F:mRNA binding"/>
    <property type="evidence" value="ECO:0007669"/>
    <property type="project" value="InterPro"/>
</dbReference>
<protein>
    <submittedName>
        <fullName evidence="14">CRM family member 3A</fullName>
    </submittedName>
</protein>
<dbReference type="PROSITE" id="PS51295">
    <property type="entry name" value="CRM"/>
    <property type="match status" value="3"/>
</dbReference>
<feature type="region of interest" description="Disordered" evidence="12">
    <location>
        <begin position="873"/>
        <end position="963"/>
    </location>
</feature>
<feature type="domain" description="CRM" evidence="13">
    <location>
        <begin position="497"/>
        <end position="594"/>
    </location>
</feature>
<evidence type="ECO:0000259" key="13">
    <source>
        <dbReference type="PROSITE" id="PS51295"/>
    </source>
</evidence>
<feature type="compositionally biased region" description="Acidic residues" evidence="12">
    <location>
        <begin position="875"/>
        <end position="902"/>
    </location>
</feature>
<dbReference type="Proteomes" id="UP001190926">
    <property type="component" value="Unassembled WGS sequence"/>
</dbReference>
<dbReference type="SMR" id="A0AAD4IUQ2"/>
<dbReference type="Gene3D" id="3.30.110.60">
    <property type="entry name" value="YhbY-like"/>
    <property type="match status" value="3"/>
</dbReference>
<feature type="coiled-coil region" evidence="11">
    <location>
        <begin position="672"/>
        <end position="699"/>
    </location>
</feature>
<evidence type="ECO:0000256" key="12">
    <source>
        <dbReference type="SAM" id="MobiDB-lite"/>
    </source>
</evidence>
<dbReference type="GO" id="GO:0006397">
    <property type="term" value="P:mRNA processing"/>
    <property type="evidence" value="ECO:0007669"/>
    <property type="project" value="UniProtKB-KW"/>
</dbReference>
<keyword evidence="5" id="KW-0677">Repeat</keyword>
<dbReference type="InterPro" id="IPR045278">
    <property type="entry name" value="CRS1/CFM2/CFM3"/>
</dbReference>
<dbReference type="Pfam" id="PF01985">
    <property type="entry name" value="CRS1_YhbY"/>
    <property type="match status" value="3"/>
</dbReference>
<organism evidence="14 15">
    <name type="scientific">Perilla frutescens var. hirtella</name>
    <name type="common">Perilla citriodora</name>
    <name type="synonym">Perilla setoyensis</name>
    <dbReference type="NCBI Taxonomy" id="608512"/>
    <lineage>
        <taxon>Eukaryota</taxon>
        <taxon>Viridiplantae</taxon>
        <taxon>Streptophyta</taxon>
        <taxon>Embryophyta</taxon>
        <taxon>Tracheophyta</taxon>
        <taxon>Spermatophyta</taxon>
        <taxon>Magnoliopsida</taxon>
        <taxon>eudicotyledons</taxon>
        <taxon>Gunneridae</taxon>
        <taxon>Pentapetalae</taxon>
        <taxon>asterids</taxon>
        <taxon>lamiids</taxon>
        <taxon>Lamiales</taxon>
        <taxon>Lamiaceae</taxon>
        <taxon>Nepetoideae</taxon>
        <taxon>Elsholtzieae</taxon>
        <taxon>Perilla</taxon>
    </lineage>
</organism>
<feature type="region of interest" description="Disordered" evidence="12">
    <location>
        <begin position="207"/>
        <end position="241"/>
    </location>
</feature>
<evidence type="ECO:0000256" key="1">
    <source>
        <dbReference type="ARBA" id="ARBA00004229"/>
    </source>
</evidence>
<evidence type="ECO:0000256" key="7">
    <source>
        <dbReference type="ARBA" id="ARBA00022946"/>
    </source>
</evidence>
<dbReference type="EMBL" id="SDAM02001963">
    <property type="protein sequence ID" value="KAH6821565.1"/>
    <property type="molecule type" value="Genomic_DNA"/>
</dbReference>
<dbReference type="InterPro" id="IPR035920">
    <property type="entry name" value="YhbY-like_sf"/>
</dbReference>
<keyword evidence="9" id="KW-0687">Ribonucleoprotein</keyword>
<keyword evidence="7" id="KW-0809">Transit peptide</keyword>
<evidence type="ECO:0000313" key="14">
    <source>
        <dbReference type="EMBL" id="KAH6821565.1"/>
    </source>
</evidence>
<dbReference type="SMART" id="SM01103">
    <property type="entry name" value="CRS1_YhbY"/>
    <property type="match status" value="3"/>
</dbReference>
<proteinExistence type="predicted"/>
<keyword evidence="4" id="KW-0507">mRNA processing</keyword>
<dbReference type="PANTHER" id="PTHR31846">
    <property type="entry name" value="CRS1 / YHBY (CRM) DOMAIN-CONTAINING PROTEIN"/>
    <property type="match status" value="1"/>
</dbReference>
<feature type="compositionally biased region" description="Low complexity" evidence="12">
    <location>
        <begin position="142"/>
        <end position="152"/>
    </location>
</feature>
<dbReference type="FunFam" id="3.30.110.60:FF:000002">
    <property type="entry name" value="CRS2-associated factor 1, chloroplastic"/>
    <property type="match status" value="2"/>
</dbReference>
<dbReference type="InterPro" id="IPR001890">
    <property type="entry name" value="RNA-binding_CRM"/>
</dbReference>
<feature type="region of interest" description="Disordered" evidence="12">
    <location>
        <begin position="348"/>
        <end position="444"/>
    </location>
</feature>
<reference evidence="14 15" key="1">
    <citation type="journal article" date="2021" name="Nat. Commun.">
        <title>Incipient diploidization of the medicinal plant Perilla within 10,000 years.</title>
        <authorList>
            <person name="Zhang Y."/>
            <person name="Shen Q."/>
            <person name="Leng L."/>
            <person name="Zhang D."/>
            <person name="Chen S."/>
            <person name="Shi Y."/>
            <person name="Ning Z."/>
            <person name="Chen S."/>
        </authorList>
    </citation>
    <scope>NUCLEOTIDE SEQUENCE [LARGE SCALE GENOMIC DNA]</scope>
    <source>
        <strain evidence="15">cv. PC099</strain>
    </source>
</reference>
<dbReference type="AlphaFoldDB" id="A0AAD4IUQ2"/>
<feature type="compositionally biased region" description="Basic and acidic residues" evidence="12">
    <location>
        <begin position="375"/>
        <end position="398"/>
    </location>
</feature>
<evidence type="ECO:0000256" key="6">
    <source>
        <dbReference type="ARBA" id="ARBA00022884"/>
    </source>
</evidence>
<dbReference type="SUPFAM" id="SSF75471">
    <property type="entry name" value="YhbY-like"/>
    <property type="match status" value="3"/>
</dbReference>
<evidence type="ECO:0000256" key="9">
    <source>
        <dbReference type="ARBA" id="ARBA00023274"/>
    </source>
</evidence>